<name>A0ABT3TH04_9GAMM</name>
<keyword evidence="3" id="KW-1185">Reference proteome</keyword>
<feature type="chain" id="PRO_5047255134" evidence="1">
    <location>
        <begin position="23"/>
        <end position="191"/>
    </location>
</feature>
<feature type="signal peptide" evidence="1">
    <location>
        <begin position="1"/>
        <end position="22"/>
    </location>
</feature>
<reference evidence="2" key="1">
    <citation type="submission" date="2019-02" db="EMBL/GenBank/DDBJ databases">
        <authorList>
            <person name="Li S.-H."/>
        </authorList>
    </citation>
    <scope>NUCLEOTIDE SEQUENCE</scope>
    <source>
        <strain evidence="2">IMCC14734</strain>
    </source>
</reference>
<proteinExistence type="predicted"/>
<accession>A0ABT3TH04</accession>
<organism evidence="2 3">
    <name type="scientific">Candidatus Litorirhabdus singularis</name>
    <dbReference type="NCBI Taxonomy" id="2518993"/>
    <lineage>
        <taxon>Bacteria</taxon>
        <taxon>Pseudomonadati</taxon>
        <taxon>Pseudomonadota</taxon>
        <taxon>Gammaproteobacteria</taxon>
        <taxon>Cellvibrionales</taxon>
        <taxon>Halieaceae</taxon>
        <taxon>Candidatus Litorirhabdus</taxon>
    </lineage>
</organism>
<dbReference type="EMBL" id="SHNN01000002">
    <property type="protein sequence ID" value="MCX2981549.1"/>
    <property type="molecule type" value="Genomic_DNA"/>
</dbReference>
<evidence type="ECO:0000313" key="2">
    <source>
        <dbReference type="EMBL" id="MCX2981549.1"/>
    </source>
</evidence>
<comment type="caution">
    <text evidence="2">The sequence shown here is derived from an EMBL/GenBank/DDBJ whole genome shotgun (WGS) entry which is preliminary data.</text>
</comment>
<sequence>MQLLKYLVLAVAGLMLSPVLKAETDTLTTAFDGHWVINEELSDDSDRQVEKAIKAGGGKVPRGKKTKGRYRGGPVEQQLYDHLSYDEELYFSYQEPEFVLRYSEGYERVFYSDGRSQVVSTSRRSKPLDFSFAGWEAGVLYVESKPLDAGYILEIFTLINDASQLQVQLQLEPASFLAPIRITRVYDRVLP</sequence>
<gene>
    <name evidence="2" type="ORF">EYC98_11820</name>
</gene>
<protein>
    <submittedName>
        <fullName evidence="2">Uncharacterized protein</fullName>
    </submittedName>
</protein>
<keyword evidence="1" id="KW-0732">Signal</keyword>
<evidence type="ECO:0000313" key="3">
    <source>
        <dbReference type="Proteomes" id="UP001143362"/>
    </source>
</evidence>
<evidence type="ECO:0000256" key="1">
    <source>
        <dbReference type="SAM" id="SignalP"/>
    </source>
</evidence>
<dbReference type="Proteomes" id="UP001143362">
    <property type="component" value="Unassembled WGS sequence"/>
</dbReference>
<dbReference type="RefSeq" id="WP_279245547.1">
    <property type="nucleotide sequence ID" value="NZ_SHNN01000002.1"/>
</dbReference>